<keyword evidence="3" id="KW-1185">Reference proteome</keyword>
<evidence type="ECO:0008006" key="4">
    <source>
        <dbReference type="Google" id="ProtNLM"/>
    </source>
</evidence>
<feature type="signal peptide" evidence="1">
    <location>
        <begin position="1"/>
        <end position="25"/>
    </location>
</feature>
<dbReference type="Proteomes" id="UP000245942">
    <property type="component" value="Unassembled WGS sequence"/>
</dbReference>
<dbReference type="EMBL" id="KZ819329">
    <property type="protein sequence ID" value="PWN20163.1"/>
    <property type="molecule type" value="Genomic_DNA"/>
</dbReference>
<protein>
    <recommendedName>
        <fullName evidence="4">Secreted protein</fullName>
    </recommendedName>
</protein>
<dbReference type="AlphaFoldDB" id="A0A316U732"/>
<dbReference type="GeneID" id="37014534"/>
<evidence type="ECO:0000313" key="2">
    <source>
        <dbReference type="EMBL" id="PWN20163.1"/>
    </source>
</evidence>
<reference evidence="2 3" key="1">
    <citation type="journal article" date="2018" name="Mol. Biol. Evol.">
        <title>Broad Genomic Sampling Reveals a Smut Pathogenic Ancestry of the Fungal Clade Ustilaginomycotina.</title>
        <authorList>
            <person name="Kijpornyongpan T."/>
            <person name="Mondo S.J."/>
            <person name="Barry K."/>
            <person name="Sandor L."/>
            <person name="Lee J."/>
            <person name="Lipzen A."/>
            <person name="Pangilinan J."/>
            <person name="LaButti K."/>
            <person name="Hainaut M."/>
            <person name="Henrissat B."/>
            <person name="Grigoriev I.V."/>
            <person name="Spatafora J.W."/>
            <person name="Aime M.C."/>
        </authorList>
    </citation>
    <scope>NUCLEOTIDE SEQUENCE [LARGE SCALE GENOMIC DNA]</scope>
    <source>
        <strain evidence="2 3">MCA 4718</strain>
    </source>
</reference>
<organism evidence="2 3">
    <name type="scientific">Pseudomicrostroma glucosiphilum</name>
    <dbReference type="NCBI Taxonomy" id="1684307"/>
    <lineage>
        <taxon>Eukaryota</taxon>
        <taxon>Fungi</taxon>
        <taxon>Dikarya</taxon>
        <taxon>Basidiomycota</taxon>
        <taxon>Ustilaginomycotina</taxon>
        <taxon>Exobasidiomycetes</taxon>
        <taxon>Microstromatales</taxon>
        <taxon>Microstromatales incertae sedis</taxon>
        <taxon>Pseudomicrostroma</taxon>
    </lineage>
</organism>
<evidence type="ECO:0000313" key="3">
    <source>
        <dbReference type="Proteomes" id="UP000245942"/>
    </source>
</evidence>
<name>A0A316U732_9BASI</name>
<keyword evidence="1" id="KW-0732">Signal</keyword>
<evidence type="ECO:0000256" key="1">
    <source>
        <dbReference type="SAM" id="SignalP"/>
    </source>
</evidence>
<feature type="chain" id="PRO_5016233525" description="Secreted protein" evidence="1">
    <location>
        <begin position="26"/>
        <end position="107"/>
    </location>
</feature>
<gene>
    <name evidence="2" type="ORF">BCV69DRAFT_283703</name>
</gene>
<dbReference type="RefSeq" id="XP_025347323.1">
    <property type="nucleotide sequence ID" value="XM_025492800.1"/>
</dbReference>
<sequence>MRASASIAIVATALLCVLGAPRVKGDDPSTCGLLRPDGELALCAPKADCILFMDVPLCTGSNGKYLKGPVGGTCYLVGNPYPPEIDAWDTKECSYECSVQGKTKVCK</sequence>
<proteinExistence type="predicted"/>
<accession>A0A316U732</accession>